<evidence type="ECO:0000313" key="1">
    <source>
        <dbReference type="EMBL" id="KAI4304102.1"/>
    </source>
</evidence>
<gene>
    <name evidence="1" type="ORF">MLD38_039658</name>
</gene>
<proteinExistence type="predicted"/>
<sequence length="241" mass="26344">MSSPQCFENPPALVPPRAGSETVHELAGLKAYVAGPPDSKRAVILIADVFGYEAPNLRKFADRCASSGFLVVVPDFFYGDPIDANNFDKIDRDAWRKIHNTEKGYEDALKVVKALKSKGVSAVGASGYCWGGVVVAKLAGSGELQAGVILHPGKITEDEIKAVKTPTAILGAEIDHSSPPDILQKYGEILSAKSEFESYVKIFPRVPHGWSMRYKEDDEFAIKSAEEAHQDTLNWFLKHVK</sequence>
<accession>A0ACB9L408</accession>
<comment type="caution">
    <text evidence="1">The sequence shown here is derived from an EMBL/GenBank/DDBJ whole genome shotgun (WGS) entry which is preliminary data.</text>
</comment>
<dbReference type="Proteomes" id="UP001057402">
    <property type="component" value="Chromosome 12"/>
</dbReference>
<dbReference type="EMBL" id="CM042891">
    <property type="protein sequence ID" value="KAI4304102.1"/>
    <property type="molecule type" value="Genomic_DNA"/>
</dbReference>
<protein>
    <submittedName>
        <fullName evidence="1">Uncharacterized protein</fullName>
    </submittedName>
</protein>
<name>A0ACB9L408_9MYRT</name>
<organism evidence="1 2">
    <name type="scientific">Melastoma candidum</name>
    <dbReference type="NCBI Taxonomy" id="119954"/>
    <lineage>
        <taxon>Eukaryota</taxon>
        <taxon>Viridiplantae</taxon>
        <taxon>Streptophyta</taxon>
        <taxon>Embryophyta</taxon>
        <taxon>Tracheophyta</taxon>
        <taxon>Spermatophyta</taxon>
        <taxon>Magnoliopsida</taxon>
        <taxon>eudicotyledons</taxon>
        <taxon>Gunneridae</taxon>
        <taxon>Pentapetalae</taxon>
        <taxon>rosids</taxon>
        <taxon>malvids</taxon>
        <taxon>Myrtales</taxon>
        <taxon>Melastomataceae</taxon>
        <taxon>Melastomatoideae</taxon>
        <taxon>Melastomateae</taxon>
        <taxon>Melastoma</taxon>
    </lineage>
</organism>
<evidence type="ECO:0000313" key="2">
    <source>
        <dbReference type="Proteomes" id="UP001057402"/>
    </source>
</evidence>
<reference evidence="2" key="1">
    <citation type="journal article" date="2023" name="Front. Plant Sci.">
        <title>Chromosomal-level genome assembly of Melastoma candidum provides insights into trichome evolution.</title>
        <authorList>
            <person name="Zhong Y."/>
            <person name="Wu W."/>
            <person name="Sun C."/>
            <person name="Zou P."/>
            <person name="Liu Y."/>
            <person name="Dai S."/>
            <person name="Zhou R."/>
        </authorList>
    </citation>
    <scope>NUCLEOTIDE SEQUENCE [LARGE SCALE GENOMIC DNA]</scope>
</reference>
<keyword evidence="2" id="KW-1185">Reference proteome</keyword>